<comment type="subcellular location">
    <subcellularLocation>
        <location evidence="1">Membrane</location>
        <topology evidence="1">Multi-pass membrane protein</topology>
    </subcellularLocation>
</comment>
<keyword evidence="10" id="KW-1185">Reference proteome</keyword>
<dbReference type="EMBL" id="FN653018">
    <property type="protein sequence ID" value="CBY21766.1"/>
    <property type="molecule type" value="Genomic_DNA"/>
</dbReference>
<feature type="region of interest" description="Disordered" evidence="7">
    <location>
        <begin position="923"/>
        <end position="1002"/>
    </location>
</feature>
<name>E4WWM4_OIKDI</name>
<feature type="transmembrane region" description="Helical" evidence="8">
    <location>
        <begin position="245"/>
        <end position="275"/>
    </location>
</feature>
<feature type="region of interest" description="Disordered" evidence="7">
    <location>
        <begin position="1076"/>
        <end position="1097"/>
    </location>
</feature>
<keyword evidence="5 8" id="KW-1133">Transmembrane helix</keyword>
<keyword evidence="3" id="KW-0808">Transferase</keyword>
<feature type="transmembrane region" description="Helical" evidence="8">
    <location>
        <begin position="282"/>
        <end position="303"/>
    </location>
</feature>
<evidence type="ECO:0000256" key="2">
    <source>
        <dbReference type="ARBA" id="ARBA00012543"/>
    </source>
</evidence>
<keyword evidence="3" id="KW-0328">Glycosyltransferase</keyword>
<feature type="transmembrane region" description="Helical" evidence="8">
    <location>
        <begin position="309"/>
        <end position="331"/>
    </location>
</feature>
<dbReference type="Pfam" id="PF03142">
    <property type="entry name" value="Chitin_synth_2"/>
    <property type="match status" value="1"/>
</dbReference>
<feature type="compositionally biased region" description="Polar residues" evidence="7">
    <location>
        <begin position="945"/>
        <end position="962"/>
    </location>
</feature>
<evidence type="ECO:0000256" key="4">
    <source>
        <dbReference type="ARBA" id="ARBA00022692"/>
    </source>
</evidence>
<organism evidence="9">
    <name type="scientific">Oikopleura dioica</name>
    <name type="common">Tunicate</name>
    <dbReference type="NCBI Taxonomy" id="34765"/>
    <lineage>
        <taxon>Eukaryota</taxon>
        <taxon>Metazoa</taxon>
        <taxon>Chordata</taxon>
        <taxon>Tunicata</taxon>
        <taxon>Appendicularia</taxon>
        <taxon>Copelata</taxon>
        <taxon>Oikopleuridae</taxon>
        <taxon>Oikopleura</taxon>
    </lineage>
</organism>
<feature type="transmembrane region" description="Helical" evidence="8">
    <location>
        <begin position="759"/>
        <end position="780"/>
    </location>
</feature>
<evidence type="ECO:0000256" key="6">
    <source>
        <dbReference type="ARBA" id="ARBA00023136"/>
    </source>
</evidence>
<evidence type="ECO:0000313" key="10">
    <source>
        <dbReference type="Proteomes" id="UP000001307"/>
    </source>
</evidence>
<evidence type="ECO:0000256" key="5">
    <source>
        <dbReference type="ARBA" id="ARBA00022989"/>
    </source>
</evidence>
<feature type="region of interest" description="Disordered" evidence="7">
    <location>
        <begin position="1022"/>
        <end position="1054"/>
    </location>
</feature>
<evidence type="ECO:0000256" key="3">
    <source>
        <dbReference type="ARBA" id="ARBA00022676"/>
    </source>
</evidence>
<evidence type="ECO:0000313" key="9">
    <source>
        <dbReference type="EMBL" id="CBY21766.1"/>
    </source>
</evidence>
<feature type="compositionally biased region" description="Polar residues" evidence="7">
    <location>
        <begin position="1036"/>
        <end position="1052"/>
    </location>
</feature>
<feature type="compositionally biased region" description="Polar residues" evidence="7">
    <location>
        <begin position="991"/>
        <end position="1002"/>
    </location>
</feature>
<dbReference type="GO" id="GO:0004100">
    <property type="term" value="F:chitin synthase activity"/>
    <property type="evidence" value="ECO:0007669"/>
    <property type="project" value="UniProtKB-EC"/>
</dbReference>
<dbReference type="InterPro" id="IPR004835">
    <property type="entry name" value="Chitin_synth"/>
</dbReference>
<keyword evidence="6 8" id="KW-0472">Membrane</keyword>
<feature type="transmembrane region" description="Helical" evidence="8">
    <location>
        <begin position="369"/>
        <end position="389"/>
    </location>
</feature>
<dbReference type="SUPFAM" id="SSF53448">
    <property type="entry name" value="Nucleotide-diphospho-sugar transferases"/>
    <property type="match status" value="1"/>
</dbReference>
<protein>
    <recommendedName>
        <fullName evidence="2">chitin synthase</fullName>
        <ecNumber evidence="2">2.4.1.16</ecNumber>
    </recommendedName>
</protein>
<dbReference type="GO" id="GO:0016020">
    <property type="term" value="C:membrane"/>
    <property type="evidence" value="ECO:0007669"/>
    <property type="project" value="UniProtKB-SubCell"/>
</dbReference>
<dbReference type="OrthoDB" id="370884at2759"/>
<dbReference type="PANTHER" id="PTHR22914:SF42">
    <property type="entry name" value="CHITIN SYNTHASE"/>
    <property type="match status" value="1"/>
</dbReference>
<feature type="transmembrane region" description="Helical" evidence="8">
    <location>
        <begin position="679"/>
        <end position="699"/>
    </location>
</feature>
<feature type="region of interest" description="Disordered" evidence="7">
    <location>
        <begin position="838"/>
        <end position="881"/>
    </location>
</feature>
<proteinExistence type="predicted"/>
<feature type="compositionally biased region" description="Polar residues" evidence="7">
    <location>
        <begin position="928"/>
        <end position="938"/>
    </location>
</feature>
<dbReference type="GO" id="GO:0006031">
    <property type="term" value="P:chitin biosynthetic process"/>
    <property type="evidence" value="ECO:0007669"/>
    <property type="project" value="TreeGrafter"/>
</dbReference>
<sequence>MSSGRLEYDIDGTQFVVHLKDAEKVQRGKRWSQVMYLYYLIGWKIDATDEMEISGTHEKLEKDKCFILALDGDVDFDPPALEIVLNRLKRNDHVAACCSQIHPKGSSWLVLYQRFEYAVGHWLQKTTEHVLGCVLCSPGCFSLVRISHLAKPNVMAMYKSLATTPLEKLQYDQGEDRWLCTLMLTSGGRIEFEASAHCYTYAPEDLATFYKQRRRWGPSTTANVWQLILNQFDARKNNPYISLPYVLYHLFMLMFSLIGVSTTMMMVAEAFFIALGYNLDKAFCYMIVMTPVVIFCIACYLSGNGDLQIKLASWLSLLFSFLMLIVLIGIIMEGVNCPFSPSFLFFVGLGAIHVVAGLLHFDVRSLFCGVVYFLFIPSCFIFLQIYSIANLNDFSWGTRQAPSKTAANDNRSFFQKIIGAEIKEEDPADPVQSDGYGCQCMLCPTIVPAKNTKLYADQHENSPTIVTTEFQSQVCDNDFIPDAPDRISIEEIPPDTQELAYMIEDEFDEEFLEETIMKESYYGGETVHELKKSEFTQWTKMMTNCENEASQRIRMNPEQPSDPKMNFSYGWLYNREIDAFKNEGKFVNEAEKAKLAKAKRVKTEKDYLGWVVSNKSPVNDNCTVHVLSNPEFIFWRDMVDPTDGYIGLKANGEKYQEIVELEKKLAVDVNEFRTEKYGLYMFINTVWVVISTIVLKYSAELLQIPIKVPNIAKCDDGSGSEEGAFGFVVARNGSRDGPDIPEGGTDDGDDWAEIKLQPLSLFFLAFYVILIIAQFICMLWHRVSTYYHFVADVNISQQRREIQRKKRARLEASMTAEGENIEDIDKTEAEIKLEQINSAFRNDEGPGPDSDPGAGGNMPREKRRKSTTRFAVSSDEDEDDIEEDYVEIVGPSEKEIREMIERRKERRRSSIYHGEGSILFAASKEQSRFQQSRLNSPMLQKIRQKSSANPYSKSPLSEQTSYGDDDVFSMPGDFLSKTGAPAAEPVARPPSENSSTASQGSTLEKKFLKNYMRISYTHANKIDLTDITESDADDSSYGSQHSGEASNGSETNAPRAIAAVPAAIAEPPAAQVPPLLYAKNPRIQQLRSRSPYPSIDT</sequence>
<evidence type="ECO:0000256" key="7">
    <source>
        <dbReference type="SAM" id="MobiDB-lite"/>
    </source>
</evidence>
<keyword evidence="4 8" id="KW-0812">Transmembrane</keyword>
<dbReference type="GO" id="GO:0071944">
    <property type="term" value="C:cell periphery"/>
    <property type="evidence" value="ECO:0007669"/>
    <property type="project" value="TreeGrafter"/>
</dbReference>
<evidence type="ECO:0000256" key="8">
    <source>
        <dbReference type="SAM" id="Phobius"/>
    </source>
</evidence>
<dbReference type="InParanoid" id="E4WWM4"/>
<reference evidence="9" key="1">
    <citation type="journal article" date="2010" name="Science">
        <title>Plasticity of animal genome architecture unmasked by rapid evolution of a pelagic tunicate.</title>
        <authorList>
            <person name="Denoeud F."/>
            <person name="Henriet S."/>
            <person name="Mungpakdee S."/>
            <person name="Aury J.M."/>
            <person name="Da Silva C."/>
            <person name="Brinkmann H."/>
            <person name="Mikhaleva J."/>
            <person name="Olsen L.C."/>
            <person name="Jubin C."/>
            <person name="Canestro C."/>
            <person name="Bouquet J.M."/>
            <person name="Danks G."/>
            <person name="Poulain J."/>
            <person name="Campsteijn C."/>
            <person name="Adamski M."/>
            <person name="Cross I."/>
            <person name="Yadetie F."/>
            <person name="Muffato M."/>
            <person name="Louis A."/>
            <person name="Butcher S."/>
            <person name="Tsagkogeorga G."/>
            <person name="Konrad A."/>
            <person name="Singh S."/>
            <person name="Jensen M.F."/>
            <person name="Cong E.H."/>
            <person name="Eikeseth-Otteraa H."/>
            <person name="Noel B."/>
            <person name="Anthouard V."/>
            <person name="Porcel B.M."/>
            <person name="Kachouri-Lafond R."/>
            <person name="Nishino A."/>
            <person name="Ugolini M."/>
            <person name="Chourrout P."/>
            <person name="Nishida H."/>
            <person name="Aasland R."/>
            <person name="Huzurbazar S."/>
            <person name="Westhof E."/>
            <person name="Delsuc F."/>
            <person name="Lehrach H."/>
            <person name="Reinhardt R."/>
            <person name="Weissenbach J."/>
            <person name="Roy S.W."/>
            <person name="Artiguenave F."/>
            <person name="Postlethwait J.H."/>
            <person name="Manak J.R."/>
            <person name="Thompson E.M."/>
            <person name="Jaillon O."/>
            <person name="Du Pasquier L."/>
            <person name="Boudinot P."/>
            <person name="Liberles D.A."/>
            <person name="Volff J.N."/>
            <person name="Philippe H."/>
            <person name="Lenhard B."/>
            <person name="Roest Crollius H."/>
            <person name="Wincker P."/>
            <person name="Chourrout D."/>
        </authorList>
    </citation>
    <scope>NUCLEOTIDE SEQUENCE [LARGE SCALE GENOMIC DNA]</scope>
</reference>
<dbReference type="Proteomes" id="UP000001307">
    <property type="component" value="Unassembled WGS sequence"/>
</dbReference>
<dbReference type="AlphaFoldDB" id="E4WWM4"/>
<dbReference type="EC" id="2.4.1.16" evidence="2"/>
<evidence type="ECO:0000256" key="1">
    <source>
        <dbReference type="ARBA" id="ARBA00004141"/>
    </source>
</evidence>
<dbReference type="PANTHER" id="PTHR22914">
    <property type="entry name" value="CHITIN SYNTHASE"/>
    <property type="match status" value="1"/>
</dbReference>
<gene>
    <name evidence="9" type="ORF">GSOID_T00011293001</name>
</gene>
<dbReference type="InterPro" id="IPR029044">
    <property type="entry name" value="Nucleotide-diphossugar_trans"/>
</dbReference>
<accession>E4WWM4</accession>
<feature type="transmembrane region" description="Helical" evidence="8">
    <location>
        <begin position="343"/>
        <end position="363"/>
    </location>
</feature>